<protein>
    <recommendedName>
        <fullName evidence="2">TLDc domain-containing protein</fullName>
    </recommendedName>
</protein>
<sequence>MGNKHSHDESDGDDRSHLGTLRDFLKAKSPILSPSGKRNNKEDAGDHAHQASNNSSNLSEKVPVEKQASIDSSFSESALSSSSKPDGITKLAKELMIRSQLQETKDGISLSTFSKYVCHGCVFLGQALFREFSKLGKSAKKSTTKQTLSKEQFVTGSQKIVQLIGEEPMLTFYVQIFASDDDLLNHDDVNQFFQSCYHLSLGSTTCTDHSDEVIQMVITAMFHGKSTLSSKYVVHWVQENCPRVVTWMHRHLVHRLTVGFRVLQQNREAKIEVEHDTDLATNIETPVLATSRRESFSIFSGSPVSAVGADFSLQRQPNQSQADIEQVISETRLHPMQIWLLGCTLPVVYTRPTPTLPSSPSINGIVLMDPHTFISRMIASHSPSNWATLYNSDNDGLSLNRFEHHVMGYRGPTVSFLYAEGNRIFCLAVDLAWKESIQFWGTPNTIIVQLTPEYKVLDRGESMMYYNTSVRGYPFGIQVGTDHRHPCLEIDKEFSRLNYRKIPYALEAIQVWGCGTSQQRESQLEYKKWELKQVEKSRNVKLSAVDWNDHPDKCLLEMASHRQVFINPVIHFSY</sequence>
<evidence type="ECO:0000313" key="3">
    <source>
        <dbReference type="EMBL" id="EFX88876.1"/>
    </source>
</evidence>
<dbReference type="EMBL" id="GL732525">
    <property type="protein sequence ID" value="EFX88876.1"/>
    <property type="molecule type" value="Genomic_DNA"/>
</dbReference>
<dbReference type="FunCoup" id="E9FUR7">
    <property type="interactions" value="7"/>
</dbReference>
<dbReference type="OMA" id="EHGTGAN"/>
<feature type="compositionally biased region" description="Basic and acidic residues" evidence="1">
    <location>
        <begin position="39"/>
        <end position="49"/>
    </location>
</feature>
<feature type="compositionally biased region" description="Basic and acidic residues" evidence="1">
    <location>
        <begin position="1"/>
        <end position="17"/>
    </location>
</feature>
<gene>
    <name evidence="3" type="ORF">DAPPUDRAFT_311127</name>
</gene>
<evidence type="ECO:0000256" key="1">
    <source>
        <dbReference type="SAM" id="MobiDB-lite"/>
    </source>
</evidence>
<organism evidence="3 4">
    <name type="scientific">Daphnia pulex</name>
    <name type="common">Water flea</name>
    <dbReference type="NCBI Taxonomy" id="6669"/>
    <lineage>
        <taxon>Eukaryota</taxon>
        <taxon>Metazoa</taxon>
        <taxon>Ecdysozoa</taxon>
        <taxon>Arthropoda</taxon>
        <taxon>Crustacea</taxon>
        <taxon>Branchiopoda</taxon>
        <taxon>Diplostraca</taxon>
        <taxon>Cladocera</taxon>
        <taxon>Anomopoda</taxon>
        <taxon>Daphniidae</taxon>
        <taxon>Daphnia</taxon>
    </lineage>
</organism>
<dbReference type="Pfam" id="PF07534">
    <property type="entry name" value="TLD"/>
    <property type="match status" value="1"/>
</dbReference>
<name>E9FUR7_DAPPU</name>
<feature type="region of interest" description="Disordered" evidence="1">
    <location>
        <begin position="1"/>
        <end position="67"/>
    </location>
</feature>
<dbReference type="eggNOG" id="KOG4636">
    <property type="taxonomic scope" value="Eukaryota"/>
</dbReference>
<reference evidence="3 4" key="1">
    <citation type="journal article" date="2011" name="Science">
        <title>The ecoresponsive genome of Daphnia pulex.</title>
        <authorList>
            <person name="Colbourne J.K."/>
            <person name="Pfrender M.E."/>
            <person name="Gilbert D."/>
            <person name="Thomas W.K."/>
            <person name="Tucker A."/>
            <person name="Oakley T.H."/>
            <person name="Tokishita S."/>
            <person name="Aerts A."/>
            <person name="Arnold G.J."/>
            <person name="Basu M.K."/>
            <person name="Bauer D.J."/>
            <person name="Caceres C.E."/>
            <person name="Carmel L."/>
            <person name="Casola C."/>
            <person name="Choi J.H."/>
            <person name="Detter J.C."/>
            <person name="Dong Q."/>
            <person name="Dusheyko S."/>
            <person name="Eads B.D."/>
            <person name="Frohlich T."/>
            <person name="Geiler-Samerotte K.A."/>
            <person name="Gerlach D."/>
            <person name="Hatcher P."/>
            <person name="Jogdeo S."/>
            <person name="Krijgsveld J."/>
            <person name="Kriventseva E.V."/>
            <person name="Kultz D."/>
            <person name="Laforsch C."/>
            <person name="Lindquist E."/>
            <person name="Lopez J."/>
            <person name="Manak J.R."/>
            <person name="Muller J."/>
            <person name="Pangilinan J."/>
            <person name="Patwardhan R.P."/>
            <person name="Pitluck S."/>
            <person name="Pritham E.J."/>
            <person name="Rechtsteiner A."/>
            <person name="Rho M."/>
            <person name="Rogozin I.B."/>
            <person name="Sakarya O."/>
            <person name="Salamov A."/>
            <person name="Schaack S."/>
            <person name="Shapiro H."/>
            <person name="Shiga Y."/>
            <person name="Skalitzky C."/>
            <person name="Smith Z."/>
            <person name="Souvorov A."/>
            <person name="Sung W."/>
            <person name="Tang Z."/>
            <person name="Tsuchiya D."/>
            <person name="Tu H."/>
            <person name="Vos H."/>
            <person name="Wang M."/>
            <person name="Wolf Y.I."/>
            <person name="Yamagata H."/>
            <person name="Yamada T."/>
            <person name="Ye Y."/>
            <person name="Shaw J.R."/>
            <person name="Andrews J."/>
            <person name="Crease T.J."/>
            <person name="Tang H."/>
            <person name="Lucas S.M."/>
            <person name="Robertson H.M."/>
            <person name="Bork P."/>
            <person name="Koonin E.V."/>
            <person name="Zdobnov E.M."/>
            <person name="Grigoriev I.V."/>
            <person name="Lynch M."/>
            <person name="Boore J.L."/>
        </authorList>
    </citation>
    <scope>NUCLEOTIDE SEQUENCE [LARGE SCALE GENOMIC DNA]</scope>
</reference>
<dbReference type="HOGENOM" id="CLU_034322_0_0_1"/>
<accession>E9FUR7</accession>
<dbReference type="PhylomeDB" id="E9FUR7"/>
<dbReference type="Proteomes" id="UP000000305">
    <property type="component" value="Unassembled WGS sequence"/>
</dbReference>
<dbReference type="KEGG" id="dpx:DAPPUDRAFT_311127"/>
<dbReference type="PANTHER" id="PTHR23354">
    <property type="entry name" value="NUCLEOLAR PROTEIN 7/ESTROGEN RECEPTOR COACTIVATOR-RELATED"/>
    <property type="match status" value="1"/>
</dbReference>
<dbReference type="PROSITE" id="PS51886">
    <property type="entry name" value="TLDC"/>
    <property type="match status" value="1"/>
</dbReference>
<feature type="compositionally biased region" description="Polar residues" evidence="1">
    <location>
        <begin position="50"/>
        <end position="59"/>
    </location>
</feature>
<feature type="domain" description="TLDc" evidence="2">
    <location>
        <begin position="360"/>
        <end position="515"/>
    </location>
</feature>
<dbReference type="SMART" id="SM00584">
    <property type="entry name" value="TLDc"/>
    <property type="match status" value="1"/>
</dbReference>
<dbReference type="AlphaFoldDB" id="E9FUR7"/>
<dbReference type="PANTHER" id="PTHR23354:SF108">
    <property type="entry name" value="RE10231P"/>
    <property type="match status" value="1"/>
</dbReference>
<evidence type="ECO:0000259" key="2">
    <source>
        <dbReference type="PROSITE" id="PS51886"/>
    </source>
</evidence>
<evidence type="ECO:0000313" key="4">
    <source>
        <dbReference type="Proteomes" id="UP000000305"/>
    </source>
</evidence>
<dbReference type="InParanoid" id="E9FUR7"/>
<dbReference type="OrthoDB" id="289228at2759"/>
<keyword evidence="4" id="KW-1185">Reference proteome</keyword>
<dbReference type="InterPro" id="IPR006571">
    <property type="entry name" value="TLDc_dom"/>
</dbReference>
<proteinExistence type="predicted"/>